<dbReference type="AlphaFoldDB" id="A0A453C240"/>
<organism evidence="2 3">
    <name type="scientific">Aegilops tauschii subsp. strangulata</name>
    <name type="common">Goatgrass</name>
    <dbReference type="NCBI Taxonomy" id="200361"/>
    <lineage>
        <taxon>Eukaryota</taxon>
        <taxon>Viridiplantae</taxon>
        <taxon>Streptophyta</taxon>
        <taxon>Embryophyta</taxon>
        <taxon>Tracheophyta</taxon>
        <taxon>Spermatophyta</taxon>
        <taxon>Magnoliopsida</taxon>
        <taxon>Liliopsida</taxon>
        <taxon>Poales</taxon>
        <taxon>Poaceae</taxon>
        <taxon>BOP clade</taxon>
        <taxon>Pooideae</taxon>
        <taxon>Triticodae</taxon>
        <taxon>Triticeae</taxon>
        <taxon>Triticinae</taxon>
        <taxon>Aegilops</taxon>
    </lineage>
</organism>
<reference evidence="2" key="5">
    <citation type="journal article" date="2021" name="G3 (Bethesda)">
        <title>Aegilops tauschii genome assembly Aet v5.0 features greater sequence contiguity and improved annotation.</title>
        <authorList>
            <person name="Wang L."/>
            <person name="Zhu T."/>
            <person name="Rodriguez J.C."/>
            <person name="Deal K.R."/>
            <person name="Dubcovsky J."/>
            <person name="McGuire P.E."/>
            <person name="Lux T."/>
            <person name="Spannagl M."/>
            <person name="Mayer K.F.X."/>
            <person name="Baldrich P."/>
            <person name="Meyers B.C."/>
            <person name="Huo N."/>
            <person name="Gu Y.Q."/>
            <person name="Zhou H."/>
            <person name="Devos K.M."/>
            <person name="Bennetzen J.L."/>
            <person name="Unver T."/>
            <person name="Budak H."/>
            <person name="Gulick P.J."/>
            <person name="Galiba G."/>
            <person name="Kalapos B."/>
            <person name="Nelson D.R."/>
            <person name="Li P."/>
            <person name="You F.M."/>
            <person name="Luo M.C."/>
            <person name="Dvorak J."/>
        </authorList>
    </citation>
    <scope>NUCLEOTIDE SEQUENCE [LARGE SCALE GENOMIC DNA]</scope>
    <source>
        <strain evidence="2">cv. AL8/78</strain>
    </source>
</reference>
<dbReference type="GO" id="GO:0003700">
    <property type="term" value="F:DNA-binding transcription factor activity"/>
    <property type="evidence" value="ECO:0007669"/>
    <property type="project" value="InterPro"/>
</dbReference>
<feature type="domain" description="K-box" evidence="1">
    <location>
        <begin position="2"/>
        <end position="39"/>
    </location>
</feature>
<evidence type="ECO:0000313" key="2">
    <source>
        <dbReference type="EnsemblPlants" id="AET2Gv20705600.8"/>
    </source>
</evidence>
<reference evidence="3" key="2">
    <citation type="journal article" date="2017" name="Nat. Plants">
        <title>The Aegilops tauschii genome reveals multiple impacts of transposons.</title>
        <authorList>
            <person name="Zhao G."/>
            <person name="Zou C."/>
            <person name="Li K."/>
            <person name="Wang K."/>
            <person name="Li T."/>
            <person name="Gao L."/>
            <person name="Zhang X."/>
            <person name="Wang H."/>
            <person name="Yang Z."/>
            <person name="Liu X."/>
            <person name="Jiang W."/>
            <person name="Mao L."/>
            <person name="Kong X."/>
            <person name="Jiao Y."/>
            <person name="Jia J."/>
        </authorList>
    </citation>
    <scope>NUCLEOTIDE SEQUENCE [LARGE SCALE GENOMIC DNA]</scope>
    <source>
        <strain evidence="3">cv. AL8/78</strain>
    </source>
</reference>
<protein>
    <recommendedName>
        <fullName evidence="1">K-box domain-containing protein</fullName>
    </recommendedName>
</protein>
<dbReference type="InterPro" id="IPR002487">
    <property type="entry name" value="TF_Kbox"/>
</dbReference>
<keyword evidence="3" id="KW-1185">Reference proteome</keyword>
<dbReference type="Pfam" id="PF01486">
    <property type="entry name" value="K-box"/>
    <property type="match status" value="1"/>
</dbReference>
<evidence type="ECO:0000313" key="3">
    <source>
        <dbReference type="Proteomes" id="UP000015105"/>
    </source>
</evidence>
<name>A0A453C240_AEGTS</name>
<proteinExistence type="predicted"/>
<reference evidence="2" key="4">
    <citation type="submission" date="2019-03" db="UniProtKB">
        <authorList>
            <consortium name="EnsemblPlants"/>
        </authorList>
    </citation>
    <scope>IDENTIFICATION</scope>
</reference>
<accession>A0A453C240</accession>
<reference evidence="3" key="1">
    <citation type="journal article" date="2014" name="Science">
        <title>Ancient hybridizations among the ancestral genomes of bread wheat.</title>
        <authorList>
            <consortium name="International Wheat Genome Sequencing Consortium,"/>
            <person name="Marcussen T."/>
            <person name="Sandve S.R."/>
            <person name="Heier L."/>
            <person name="Spannagl M."/>
            <person name="Pfeifer M."/>
            <person name="Jakobsen K.S."/>
            <person name="Wulff B.B."/>
            <person name="Steuernagel B."/>
            <person name="Mayer K.F."/>
            <person name="Olsen O.A."/>
        </authorList>
    </citation>
    <scope>NUCLEOTIDE SEQUENCE [LARGE SCALE GENOMIC DNA]</scope>
    <source>
        <strain evidence="3">cv. AL8/78</strain>
    </source>
</reference>
<evidence type="ECO:0000259" key="1">
    <source>
        <dbReference type="Pfam" id="PF01486"/>
    </source>
</evidence>
<dbReference type="GO" id="GO:0005634">
    <property type="term" value="C:nucleus"/>
    <property type="evidence" value="ECO:0007669"/>
    <property type="project" value="InterPro"/>
</dbReference>
<reference evidence="2" key="3">
    <citation type="journal article" date="2017" name="Nature">
        <title>Genome sequence of the progenitor of the wheat D genome Aegilops tauschii.</title>
        <authorList>
            <person name="Luo M.C."/>
            <person name="Gu Y.Q."/>
            <person name="Puiu D."/>
            <person name="Wang H."/>
            <person name="Twardziok S.O."/>
            <person name="Deal K.R."/>
            <person name="Huo N."/>
            <person name="Zhu T."/>
            <person name="Wang L."/>
            <person name="Wang Y."/>
            <person name="McGuire P.E."/>
            <person name="Liu S."/>
            <person name="Long H."/>
            <person name="Ramasamy R.K."/>
            <person name="Rodriguez J.C."/>
            <person name="Van S.L."/>
            <person name="Yuan L."/>
            <person name="Wang Z."/>
            <person name="Xia Z."/>
            <person name="Xiao L."/>
            <person name="Anderson O.D."/>
            <person name="Ouyang S."/>
            <person name="Liang Y."/>
            <person name="Zimin A.V."/>
            <person name="Pertea G."/>
            <person name="Qi P."/>
            <person name="Bennetzen J.L."/>
            <person name="Dai X."/>
            <person name="Dawson M.W."/>
            <person name="Muller H.G."/>
            <person name="Kugler K."/>
            <person name="Rivarola-Duarte L."/>
            <person name="Spannagl M."/>
            <person name="Mayer K.F.X."/>
            <person name="Lu F.H."/>
            <person name="Bevan M.W."/>
            <person name="Leroy P."/>
            <person name="Li P."/>
            <person name="You F.M."/>
            <person name="Sun Q."/>
            <person name="Liu Z."/>
            <person name="Lyons E."/>
            <person name="Wicker T."/>
            <person name="Salzberg S.L."/>
            <person name="Devos K.M."/>
            <person name="Dvorak J."/>
        </authorList>
    </citation>
    <scope>NUCLEOTIDE SEQUENCE [LARGE SCALE GENOMIC DNA]</scope>
    <source>
        <strain evidence="2">cv. AL8/78</strain>
    </source>
</reference>
<dbReference type="EnsemblPlants" id="AET2Gv20705600.8">
    <property type="protein sequence ID" value="AET2Gv20705600.8"/>
    <property type="gene ID" value="AET2Gv20705600"/>
</dbReference>
<dbReference type="Proteomes" id="UP000015105">
    <property type="component" value="Chromosome 2D"/>
</dbReference>
<dbReference type="Gramene" id="AET2Gv20705600.8">
    <property type="protein sequence ID" value="AET2Gv20705600.8"/>
    <property type="gene ID" value="AET2Gv20705600"/>
</dbReference>
<sequence>YMYGENDINHMNLNELQALESNLEIWVHNIRYTKVSYISYSAQTKIFSEMIIFNILPLSAEQMQIISREIEMLKTKVGSTRNFIPLKRFFELTCRKMSTAIPFTSVFLCLFFAGRHTEGCQ</sequence>